<dbReference type="Proteomes" id="UP000652761">
    <property type="component" value="Unassembled WGS sequence"/>
</dbReference>
<comment type="caution">
    <text evidence="13">The sequence shown here is derived from an EMBL/GenBank/DDBJ whole genome shotgun (WGS) entry which is preliminary data.</text>
</comment>
<keyword evidence="5" id="KW-0328">Glycosyltransferase</keyword>
<evidence type="ECO:0000256" key="7">
    <source>
        <dbReference type="ARBA" id="ARBA00022692"/>
    </source>
</evidence>
<keyword evidence="7" id="KW-0812">Transmembrane</keyword>
<keyword evidence="8" id="KW-0735">Signal-anchor</keyword>
<evidence type="ECO:0000256" key="10">
    <source>
        <dbReference type="ARBA" id="ARBA00023034"/>
    </source>
</evidence>
<evidence type="ECO:0008006" key="15">
    <source>
        <dbReference type="Google" id="ProtNLM"/>
    </source>
</evidence>
<reference evidence="13" key="1">
    <citation type="submission" date="2017-07" db="EMBL/GenBank/DDBJ databases">
        <title>Taro Niue Genome Assembly and Annotation.</title>
        <authorList>
            <person name="Atibalentja N."/>
            <person name="Keating K."/>
            <person name="Fields C.J."/>
        </authorList>
    </citation>
    <scope>NUCLEOTIDE SEQUENCE</scope>
    <source>
        <strain evidence="13">Niue_2</strain>
        <tissue evidence="13">Leaf</tissue>
    </source>
</reference>
<comment type="pathway">
    <text evidence="3">Protein modification; protein glycosylation.</text>
</comment>
<evidence type="ECO:0000313" key="14">
    <source>
        <dbReference type="Proteomes" id="UP000652761"/>
    </source>
</evidence>
<keyword evidence="10" id="KW-0333">Golgi apparatus</keyword>
<evidence type="ECO:0000256" key="8">
    <source>
        <dbReference type="ARBA" id="ARBA00022968"/>
    </source>
</evidence>
<dbReference type="UniPathway" id="UPA00378"/>
<proteinExistence type="inferred from homology"/>
<keyword evidence="6" id="KW-0808">Transferase</keyword>
<dbReference type="EMBL" id="NMUH01001907">
    <property type="protein sequence ID" value="MQL96343.1"/>
    <property type="molecule type" value="Genomic_DNA"/>
</dbReference>
<evidence type="ECO:0000256" key="11">
    <source>
        <dbReference type="ARBA" id="ARBA00023136"/>
    </source>
</evidence>
<evidence type="ECO:0000313" key="13">
    <source>
        <dbReference type="EMBL" id="MQL96343.1"/>
    </source>
</evidence>
<evidence type="ECO:0000256" key="5">
    <source>
        <dbReference type="ARBA" id="ARBA00022676"/>
    </source>
</evidence>
<dbReference type="OrthoDB" id="1696206at2759"/>
<evidence type="ECO:0000256" key="1">
    <source>
        <dbReference type="ARBA" id="ARBA00001936"/>
    </source>
</evidence>
<dbReference type="Pfam" id="PF01762">
    <property type="entry name" value="Galactosyl_T"/>
    <property type="match status" value="1"/>
</dbReference>
<organism evidence="13 14">
    <name type="scientific">Colocasia esculenta</name>
    <name type="common">Wild taro</name>
    <name type="synonym">Arum esculentum</name>
    <dbReference type="NCBI Taxonomy" id="4460"/>
    <lineage>
        <taxon>Eukaryota</taxon>
        <taxon>Viridiplantae</taxon>
        <taxon>Streptophyta</taxon>
        <taxon>Embryophyta</taxon>
        <taxon>Tracheophyta</taxon>
        <taxon>Spermatophyta</taxon>
        <taxon>Magnoliopsida</taxon>
        <taxon>Liliopsida</taxon>
        <taxon>Araceae</taxon>
        <taxon>Aroideae</taxon>
        <taxon>Colocasieae</taxon>
        <taxon>Colocasia</taxon>
    </lineage>
</organism>
<name>A0A843VVY7_COLES</name>
<evidence type="ECO:0000256" key="12">
    <source>
        <dbReference type="ARBA" id="ARBA00023211"/>
    </source>
</evidence>
<protein>
    <recommendedName>
        <fullName evidence="15">Hexosyltransferase</fullName>
    </recommendedName>
</protein>
<sequence>MQNLEFLYVFGNLGIGSPNRGDSLDRIIEEENRRTNDFLILEGHEEATDELPKKAKFFFSSAIETWDAEFYVKADDSINLDLGPSASAYSHIGEFQTSNSIFQHCTREISRWAPPWMPRSRLGGRLSAWAFVLRDSKTARTPWGALTSMPISGLGLTRPQFIWSSKSILCLR</sequence>
<comment type="cofactor">
    <cofactor evidence="1">
        <name>Mn(2+)</name>
        <dbReference type="ChEBI" id="CHEBI:29035"/>
    </cofactor>
</comment>
<evidence type="ECO:0000256" key="3">
    <source>
        <dbReference type="ARBA" id="ARBA00004922"/>
    </source>
</evidence>
<keyword evidence="12" id="KW-0464">Manganese</keyword>
<keyword evidence="9" id="KW-1133">Transmembrane helix</keyword>
<keyword evidence="11" id="KW-0472">Membrane</keyword>
<dbReference type="GO" id="GO:0016758">
    <property type="term" value="F:hexosyltransferase activity"/>
    <property type="evidence" value="ECO:0007669"/>
    <property type="project" value="InterPro"/>
</dbReference>
<dbReference type="InterPro" id="IPR002659">
    <property type="entry name" value="Glyco_trans_31"/>
</dbReference>
<comment type="subcellular location">
    <subcellularLocation>
        <location evidence="2">Golgi apparatus membrane</location>
        <topology evidence="2">Single-pass type II membrane protein</topology>
    </subcellularLocation>
</comment>
<evidence type="ECO:0000256" key="9">
    <source>
        <dbReference type="ARBA" id="ARBA00022989"/>
    </source>
</evidence>
<keyword evidence="14" id="KW-1185">Reference proteome</keyword>
<comment type="similarity">
    <text evidence="4">Belongs to the glycosyltransferase 31 family.</text>
</comment>
<dbReference type="GO" id="GO:0000139">
    <property type="term" value="C:Golgi membrane"/>
    <property type="evidence" value="ECO:0007669"/>
    <property type="project" value="UniProtKB-SubCell"/>
</dbReference>
<accession>A0A843VVY7</accession>
<gene>
    <name evidence="13" type="ORF">Taro_029021</name>
</gene>
<evidence type="ECO:0000256" key="4">
    <source>
        <dbReference type="ARBA" id="ARBA00008661"/>
    </source>
</evidence>
<evidence type="ECO:0000256" key="6">
    <source>
        <dbReference type="ARBA" id="ARBA00022679"/>
    </source>
</evidence>
<dbReference type="AlphaFoldDB" id="A0A843VVY7"/>
<evidence type="ECO:0000256" key="2">
    <source>
        <dbReference type="ARBA" id="ARBA00004323"/>
    </source>
</evidence>